<reference evidence="2" key="3">
    <citation type="submission" date="2025-09" db="UniProtKB">
        <authorList>
            <consortium name="Ensembl"/>
        </authorList>
    </citation>
    <scope>IDENTIFICATION</scope>
</reference>
<proteinExistence type="predicted"/>
<sequence length="133" mass="15157">MIPAFPANSQWTWFQRISQEEVSRRCWLCFYLFYAVTLALLLGGVFITLSSDHPPFALVTTMIATGIVFFILTGLMYLCEANKSSYRSSCSFKFQPDEWTSFLLPVATACFQPSLKTQPLPLTLAFHVDSCRY</sequence>
<keyword evidence="1" id="KW-1133">Transmembrane helix</keyword>
<feature type="transmembrane region" description="Helical" evidence="1">
    <location>
        <begin position="55"/>
        <end position="79"/>
    </location>
</feature>
<feature type="transmembrane region" description="Helical" evidence="1">
    <location>
        <begin position="26"/>
        <end position="49"/>
    </location>
</feature>
<name>A0A8B9YXZ9_BOSMU</name>
<reference evidence="2" key="1">
    <citation type="submission" date="2019-05" db="EMBL/GenBank/DDBJ databases">
        <authorList>
            <person name="Zhang S."/>
            <person name="Liu J."/>
        </authorList>
    </citation>
    <scope>NUCLEOTIDE SEQUENCE [LARGE SCALE GENOMIC DNA]</scope>
</reference>
<evidence type="ECO:0000256" key="1">
    <source>
        <dbReference type="SAM" id="Phobius"/>
    </source>
</evidence>
<keyword evidence="1" id="KW-0812">Transmembrane</keyword>
<dbReference type="AlphaFoldDB" id="A0A8B9YXZ9"/>
<keyword evidence="3" id="KW-1185">Reference proteome</keyword>
<accession>A0A8B9YXZ9</accession>
<protein>
    <submittedName>
        <fullName evidence="2">Uncharacterized protein</fullName>
    </submittedName>
</protein>
<dbReference type="GeneTree" id="ENSGT00740000117156"/>
<organism evidence="2 3">
    <name type="scientific">Bos mutus grunniens</name>
    <name type="common">Wild yak</name>
    <name type="synonym">Bos grunniens</name>
    <dbReference type="NCBI Taxonomy" id="30521"/>
    <lineage>
        <taxon>Eukaryota</taxon>
        <taxon>Metazoa</taxon>
        <taxon>Chordata</taxon>
        <taxon>Craniata</taxon>
        <taxon>Vertebrata</taxon>
        <taxon>Euteleostomi</taxon>
        <taxon>Mammalia</taxon>
        <taxon>Eutheria</taxon>
        <taxon>Laurasiatheria</taxon>
        <taxon>Artiodactyla</taxon>
        <taxon>Ruminantia</taxon>
        <taxon>Pecora</taxon>
        <taxon>Bovidae</taxon>
        <taxon>Bovinae</taxon>
        <taxon>Bos</taxon>
    </lineage>
</organism>
<dbReference type="Proteomes" id="UP000694520">
    <property type="component" value="Chromosome 26"/>
</dbReference>
<reference evidence="2" key="2">
    <citation type="submission" date="2025-08" db="UniProtKB">
        <authorList>
            <consortium name="Ensembl"/>
        </authorList>
    </citation>
    <scope>IDENTIFICATION</scope>
</reference>
<keyword evidence="1" id="KW-0472">Membrane</keyword>
<evidence type="ECO:0000313" key="3">
    <source>
        <dbReference type="Proteomes" id="UP000694520"/>
    </source>
</evidence>
<evidence type="ECO:0000313" key="2">
    <source>
        <dbReference type="Ensembl" id="ENSBGRP00000042195.1"/>
    </source>
</evidence>
<dbReference type="Ensembl" id="ENSBGRT00000048926.1">
    <property type="protein sequence ID" value="ENSBGRP00000042195.1"/>
    <property type="gene ID" value="ENSBGRG00000026438.1"/>
</dbReference>